<dbReference type="EMBL" id="CYGY02000029">
    <property type="protein sequence ID" value="SIT41398.1"/>
    <property type="molecule type" value="Genomic_DNA"/>
</dbReference>
<keyword evidence="2" id="KW-1185">Reference proteome</keyword>
<reference evidence="1" key="1">
    <citation type="submission" date="2016-12" db="EMBL/GenBank/DDBJ databases">
        <authorList>
            <person name="Moulin L."/>
        </authorList>
    </citation>
    <scope>NUCLEOTIDE SEQUENCE [LARGE SCALE GENOMIC DNA]</scope>
    <source>
        <strain evidence="1">STM 7183</strain>
    </source>
</reference>
<sequence length="112" mass="12642">MKPVEEPFGMPLARIGMLHQQWRGWSVFVEALGVPARVGIHPHEYGAHRQSRLTRGWAIAVHRAKQPDGSTTTGTVRASQTFSRTSRTRACLKRSCPTLRNSRFANGLRLRH</sequence>
<gene>
    <name evidence="1" type="ORF">BN2476_290024</name>
</gene>
<accession>A0A1N7S1Z5</accession>
<evidence type="ECO:0000313" key="1">
    <source>
        <dbReference type="EMBL" id="SIT41398.1"/>
    </source>
</evidence>
<dbReference type="AlphaFoldDB" id="A0A1N7S1Z5"/>
<protein>
    <submittedName>
        <fullName evidence="1">Uncharacterized protein</fullName>
    </submittedName>
</protein>
<organism evidence="1 2">
    <name type="scientific">Paraburkholderia piptadeniae</name>
    <dbReference type="NCBI Taxonomy" id="1701573"/>
    <lineage>
        <taxon>Bacteria</taxon>
        <taxon>Pseudomonadati</taxon>
        <taxon>Pseudomonadota</taxon>
        <taxon>Betaproteobacteria</taxon>
        <taxon>Burkholderiales</taxon>
        <taxon>Burkholderiaceae</taxon>
        <taxon>Paraburkholderia</taxon>
    </lineage>
</organism>
<dbReference type="Proteomes" id="UP000195569">
    <property type="component" value="Unassembled WGS sequence"/>
</dbReference>
<name>A0A1N7S1Z5_9BURK</name>
<comment type="caution">
    <text evidence="1">The sequence shown here is derived from an EMBL/GenBank/DDBJ whole genome shotgun (WGS) entry which is preliminary data.</text>
</comment>
<evidence type="ECO:0000313" key="2">
    <source>
        <dbReference type="Proteomes" id="UP000195569"/>
    </source>
</evidence>
<proteinExistence type="predicted"/>